<evidence type="ECO:0000259" key="4">
    <source>
        <dbReference type="PROSITE" id="PS01180"/>
    </source>
</evidence>
<gene>
    <name evidence="5" type="ORF">FSP39_007474</name>
</gene>
<keyword evidence="6" id="KW-1185">Reference proteome</keyword>
<dbReference type="InterPro" id="IPR035914">
    <property type="entry name" value="Sperma_CUB_dom_sf"/>
</dbReference>
<dbReference type="InterPro" id="IPR000859">
    <property type="entry name" value="CUB_dom"/>
</dbReference>
<dbReference type="FunFam" id="2.60.120.290:FF:000005">
    <property type="entry name" value="Procollagen C-endopeptidase enhancer 1"/>
    <property type="match status" value="1"/>
</dbReference>
<keyword evidence="2" id="KW-1015">Disulfide bond</keyword>
<dbReference type="PANTHER" id="PTHR24251:SF37">
    <property type="entry name" value="CUB DOMAIN-CONTAINING PROTEIN"/>
    <property type="match status" value="1"/>
</dbReference>
<dbReference type="SMART" id="SM00042">
    <property type="entry name" value="CUB"/>
    <property type="match status" value="1"/>
</dbReference>
<evidence type="ECO:0000256" key="1">
    <source>
        <dbReference type="ARBA" id="ARBA00022737"/>
    </source>
</evidence>
<keyword evidence="1" id="KW-0677">Repeat</keyword>
<dbReference type="CDD" id="cd00041">
    <property type="entry name" value="CUB"/>
    <property type="match status" value="1"/>
</dbReference>
<dbReference type="SUPFAM" id="SSF49854">
    <property type="entry name" value="Spermadhesin, CUB domain"/>
    <property type="match status" value="2"/>
</dbReference>
<sequence length="250" mass="27928">MPADDFAGSSFNVLLKNTLLSLLQNFILKRIFYTGCGGGIEGLNGTIYSPMVDGSYPNNANCTYVIRQPEGYRILLRVETFILQEPDRGRCTDVVEIYLANTLSPDSLLRYCGQIMPFSIMSTDREMAIRFRTDFIMDLNMGFSGTYTGVDINTALDSYQGSFSIPRFSNMYPLNSNISYIFPNDTGSSVILTFPVFNFQEQINGTCIDHLRVKVEETINCVNFIGLGFMIMPSGTPDPPTETLTKGYKS</sequence>
<dbReference type="Pfam" id="PF00431">
    <property type="entry name" value="CUB"/>
    <property type="match status" value="1"/>
</dbReference>
<evidence type="ECO:0000256" key="2">
    <source>
        <dbReference type="ARBA" id="ARBA00023157"/>
    </source>
</evidence>
<dbReference type="PROSITE" id="PS01180">
    <property type="entry name" value="CUB"/>
    <property type="match status" value="1"/>
</dbReference>
<dbReference type="EMBL" id="VSWD01000003">
    <property type="protein sequence ID" value="KAK3105871.1"/>
    <property type="molecule type" value="Genomic_DNA"/>
</dbReference>
<dbReference type="PANTHER" id="PTHR24251">
    <property type="entry name" value="OVOCHYMASE-RELATED"/>
    <property type="match status" value="1"/>
</dbReference>
<proteinExistence type="predicted"/>
<evidence type="ECO:0000313" key="5">
    <source>
        <dbReference type="EMBL" id="KAK3105871.1"/>
    </source>
</evidence>
<comment type="caution">
    <text evidence="3">Lacks conserved residue(s) required for the propagation of feature annotation.</text>
</comment>
<dbReference type="Gene3D" id="2.60.120.290">
    <property type="entry name" value="Spermadhesin, CUB domain"/>
    <property type="match status" value="2"/>
</dbReference>
<dbReference type="Proteomes" id="UP001186944">
    <property type="component" value="Unassembled WGS sequence"/>
</dbReference>
<organism evidence="5 6">
    <name type="scientific">Pinctada imbricata</name>
    <name type="common">Atlantic pearl-oyster</name>
    <name type="synonym">Pinctada martensii</name>
    <dbReference type="NCBI Taxonomy" id="66713"/>
    <lineage>
        <taxon>Eukaryota</taxon>
        <taxon>Metazoa</taxon>
        <taxon>Spiralia</taxon>
        <taxon>Lophotrochozoa</taxon>
        <taxon>Mollusca</taxon>
        <taxon>Bivalvia</taxon>
        <taxon>Autobranchia</taxon>
        <taxon>Pteriomorphia</taxon>
        <taxon>Pterioida</taxon>
        <taxon>Pterioidea</taxon>
        <taxon>Pteriidae</taxon>
        <taxon>Pinctada</taxon>
    </lineage>
</organism>
<evidence type="ECO:0000256" key="3">
    <source>
        <dbReference type="PROSITE-ProRule" id="PRU00059"/>
    </source>
</evidence>
<name>A0AA88YJ91_PINIB</name>
<comment type="caution">
    <text evidence="5">The sequence shown here is derived from an EMBL/GenBank/DDBJ whole genome shotgun (WGS) entry which is preliminary data.</text>
</comment>
<dbReference type="AlphaFoldDB" id="A0AA88YJ91"/>
<feature type="domain" description="CUB" evidence="4">
    <location>
        <begin position="36"/>
        <end position="150"/>
    </location>
</feature>
<reference evidence="5" key="1">
    <citation type="submission" date="2019-08" db="EMBL/GenBank/DDBJ databases">
        <title>The improved chromosome-level genome for the pearl oyster Pinctada fucata martensii using PacBio sequencing and Hi-C.</title>
        <authorList>
            <person name="Zheng Z."/>
        </authorList>
    </citation>
    <scope>NUCLEOTIDE SEQUENCE</scope>
    <source>
        <strain evidence="5">ZZ-2019</strain>
        <tissue evidence="5">Adductor muscle</tissue>
    </source>
</reference>
<accession>A0AA88YJ91</accession>
<protein>
    <recommendedName>
        <fullName evidence="4">CUB domain-containing protein</fullName>
    </recommendedName>
</protein>
<evidence type="ECO:0000313" key="6">
    <source>
        <dbReference type="Proteomes" id="UP001186944"/>
    </source>
</evidence>